<protein>
    <submittedName>
        <fullName evidence="2">TraB/GumN family protein</fullName>
    </submittedName>
</protein>
<keyword evidence="1" id="KW-0732">Signal</keyword>
<dbReference type="Pfam" id="PF01963">
    <property type="entry name" value="TraB_PrgY_gumN"/>
    <property type="match status" value="1"/>
</dbReference>
<keyword evidence="3" id="KW-1185">Reference proteome</keyword>
<reference evidence="2" key="1">
    <citation type="submission" date="2021-04" db="EMBL/GenBank/DDBJ databases">
        <title>Complete genome sequence for Sulfitobacter sp. strain JK7-1.</title>
        <authorList>
            <person name="Park S.-J."/>
        </authorList>
    </citation>
    <scope>NUCLEOTIDE SEQUENCE</scope>
    <source>
        <strain evidence="2">JK7-1</strain>
    </source>
</reference>
<gene>
    <name evidence="2" type="ORF">KDD17_11180</name>
</gene>
<dbReference type="RefSeq" id="WP_212703730.1">
    <property type="nucleotide sequence ID" value="NZ_CP073581.1"/>
</dbReference>
<dbReference type="PROSITE" id="PS51257">
    <property type="entry name" value="PROKAR_LIPOPROTEIN"/>
    <property type="match status" value="1"/>
</dbReference>
<dbReference type="Proteomes" id="UP000683291">
    <property type="component" value="Chromosome 1"/>
</dbReference>
<dbReference type="KEGG" id="sual:KDD17_11180"/>
<feature type="signal peptide" evidence="1">
    <location>
        <begin position="1"/>
        <end position="18"/>
    </location>
</feature>
<sequence length="326" mass="34899">MRWIFGILVALMPGVVSAACTGTDLRAGLSDAERAEVAATVAATPYPTGNIWRATRGDQTLHLIGTLHIADARLDAIAARLAPVVGEADLLLVEADAQAQAQLESAIANDPTLVFLSGPTLLDRMSDREWRDIASAANARGIPAFMAAKFQPWYLSLILSMAPCVLQSMQTGAEGLDAALEDAAVAAGTPVRALEPYDTVFRLFNEDPMDEQLDMLRLGGIPVDAANDAHVTLVAQYLDGALAEALATSRVVGRRHVDLPPSDYDALFDETMTRILDQRNVAWMAPIAQADATRIVIAVGALHLIGERGLLNLLVQEGYTLERLPL</sequence>
<proteinExistence type="predicted"/>
<dbReference type="PANTHER" id="PTHR40590:SF1">
    <property type="entry name" value="CYTOPLASMIC PROTEIN"/>
    <property type="match status" value="1"/>
</dbReference>
<dbReference type="InterPro" id="IPR047111">
    <property type="entry name" value="YbaP-like"/>
</dbReference>
<feature type="chain" id="PRO_5038022584" evidence="1">
    <location>
        <begin position="19"/>
        <end position="326"/>
    </location>
</feature>
<evidence type="ECO:0000313" key="2">
    <source>
        <dbReference type="EMBL" id="QUJ75525.1"/>
    </source>
</evidence>
<dbReference type="AlphaFoldDB" id="A0A975JCG1"/>
<accession>A0A975JCG1</accession>
<name>A0A975JCG1_9RHOB</name>
<dbReference type="PANTHER" id="PTHR40590">
    <property type="entry name" value="CYTOPLASMIC PROTEIN-RELATED"/>
    <property type="match status" value="1"/>
</dbReference>
<dbReference type="InterPro" id="IPR002816">
    <property type="entry name" value="TraB/PrgY/GumN_fam"/>
</dbReference>
<evidence type="ECO:0000313" key="3">
    <source>
        <dbReference type="Proteomes" id="UP000683291"/>
    </source>
</evidence>
<dbReference type="CDD" id="cd14789">
    <property type="entry name" value="Tiki"/>
    <property type="match status" value="1"/>
</dbReference>
<evidence type="ECO:0000256" key="1">
    <source>
        <dbReference type="SAM" id="SignalP"/>
    </source>
</evidence>
<organism evidence="2 3">
    <name type="scientific">Sulfitobacter albidus</name>
    <dbReference type="NCBI Taxonomy" id="2829501"/>
    <lineage>
        <taxon>Bacteria</taxon>
        <taxon>Pseudomonadati</taxon>
        <taxon>Pseudomonadota</taxon>
        <taxon>Alphaproteobacteria</taxon>
        <taxon>Rhodobacterales</taxon>
        <taxon>Roseobacteraceae</taxon>
        <taxon>Sulfitobacter</taxon>
    </lineage>
</organism>
<dbReference type="EMBL" id="CP073581">
    <property type="protein sequence ID" value="QUJ75525.1"/>
    <property type="molecule type" value="Genomic_DNA"/>
</dbReference>